<dbReference type="InterPro" id="IPR004360">
    <property type="entry name" value="Glyas_Fos-R_dOase_dom"/>
</dbReference>
<gene>
    <name evidence="2" type="ORF">ACD_2C00228G0004</name>
</gene>
<evidence type="ECO:0000259" key="1">
    <source>
        <dbReference type="Pfam" id="PF00903"/>
    </source>
</evidence>
<dbReference type="AlphaFoldDB" id="K2FDC5"/>
<dbReference type="Pfam" id="PF00903">
    <property type="entry name" value="Glyoxalase"/>
    <property type="match status" value="1"/>
</dbReference>
<sequence length="123" mass="15280">MKNAIVWFEIPSLDFERAVKFYKSIVEWEFIIDESNWMKMAIFPYDRMEWVWWAIIQTPNIKPTEDWITVYLAAWESIEKYIDNVIKNGWKIILPKMDIWREMGFIAQFIDPEWNRVWIHWMK</sequence>
<keyword evidence="2" id="KW-0560">Oxidoreductase</keyword>
<organism evidence="2">
    <name type="scientific">uncultured bacterium</name>
    <name type="common">gcode 4</name>
    <dbReference type="NCBI Taxonomy" id="1234023"/>
    <lineage>
        <taxon>Bacteria</taxon>
        <taxon>environmental samples</taxon>
    </lineage>
</organism>
<dbReference type="SUPFAM" id="SSF54593">
    <property type="entry name" value="Glyoxalase/Bleomycin resistance protein/Dihydroxybiphenyl dioxygenase"/>
    <property type="match status" value="1"/>
</dbReference>
<dbReference type="GO" id="GO:0051213">
    <property type="term" value="F:dioxygenase activity"/>
    <property type="evidence" value="ECO:0007669"/>
    <property type="project" value="UniProtKB-KW"/>
</dbReference>
<accession>K2FDC5</accession>
<proteinExistence type="predicted"/>
<name>K2FDC5_9BACT</name>
<protein>
    <submittedName>
        <fullName evidence="2">Glyoxalase/bleomycin resistance protein/dioxygenase</fullName>
    </submittedName>
</protein>
<dbReference type="EMBL" id="AMFJ01000228">
    <property type="protein sequence ID" value="EKE29106.1"/>
    <property type="molecule type" value="Genomic_DNA"/>
</dbReference>
<keyword evidence="2" id="KW-0223">Dioxygenase</keyword>
<reference evidence="2" key="1">
    <citation type="journal article" date="2012" name="Science">
        <title>Fermentation, hydrogen, and sulfur metabolism in multiple uncultivated bacterial phyla.</title>
        <authorList>
            <person name="Wrighton K.C."/>
            <person name="Thomas B.C."/>
            <person name="Sharon I."/>
            <person name="Miller C.S."/>
            <person name="Castelle C.J."/>
            <person name="VerBerkmoes N.C."/>
            <person name="Wilkins M.J."/>
            <person name="Hettich R.L."/>
            <person name="Lipton M.S."/>
            <person name="Williams K.H."/>
            <person name="Long P.E."/>
            <person name="Banfield J.F."/>
        </authorList>
    </citation>
    <scope>NUCLEOTIDE SEQUENCE [LARGE SCALE GENOMIC DNA]</scope>
</reference>
<dbReference type="Gene3D" id="3.10.180.10">
    <property type="entry name" value="2,3-Dihydroxybiphenyl 1,2-Dioxygenase, domain 1"/>
    <property type="match status" value="1"/>
</dbReference>
<dbReference type="InterPro" id="IPR029068">
    <property type="entry name" value="Glyas_Bleomycin-R_OHBP_Dase"/>
</dbReference>
<comment type="caution">
    <text evidence="2">The sequence shown here is derived from an EMBL/GenBank/DDBJ whole genome shotgun (WGS) entry which is preliminary data.</text>
</comment>
<evidence type="ECO:0000313" key="2">
    <source>
        <dbReference type="EMBL" id="EKE29106.1"/>
    </source>
</evidence>
<feature type="domain" description="Glyoxalase/fosfomycin resistance/dioxygenase" evidence="1">
    <location>
        <begin position="5"/>
        <end position="118"/>
    </location>
</feature>